<keyword evidence="2" id="KW-1185">Reference proteome</keyword>
<proteinExistence type="predicted"/>
<reference evidence="1 2" key="1">
    <citation type="journal article" date="2023" name="Science">
        <title>Complex scaffold remodeling in plant triterpene biosynthesis.</title>
        <authorList>
            <person name="De La Pena R."/>
            <person name="Hodgson H."/>
            <person name="Liu J.C."/>
            <person name="Stephenson M.J."/>
            <person name="Martin A.C."/>
            <person name="Owen C."/>
            <person name="Harkess A."/>
            <person name="Leebens-Mack J."/>
            <person name="Jimenez L.E."/>
            <person name="Osbourn A."/>
            <person name="Sattely E.S."/>
        </authorList>
    </citation>
    <scope>NUCLEOTIDE SEQUENCE [LARGE SCALE GENOMIC DNA]</scope>
    <source>
        <strain evidence="2">cv. JPN11</strain>
        <tissue evidence="1">Leaf</tissue>
    </source>
</reference>
<sequence length="932" mass="103562">MKTWTVNHYSLVSFILFLALNFSLSFSSDSTEEARALLKWKSSFDQNQMNSSILSSWNLPSLNSTSKISACSWSGIRCSQARRVIAINLMNMSLTGTLQEFSFSSFPQLESLNLSINEFFGVIPPQISNLSKLKFLDLSHNQFSGSVPVSLGNLSNLRHLYLHANALSGSIPSVVGNLKFLTTLHLNTNQFSGYIPRTLGNLTNLISLHLHENRVFGSIPREIGNLNKSIFLLLHDNDLSGSVPREVGNLSALRILTLFNNKLSGSIPQEIENLSLSNVALTLNQFTGHLPNFCQGGALERLTISNNRFVGPIPKGLKNCTSLVRARLGHNSFSGNISEDFGIYPNLIFLDLSHNNFYGEISSKWGKCTQLAYLNFSANNISGAIPAEIGNLSQLQELDFSLNHIVGEIPMELGKLNSLNKLILKGNKISGSIPYELGSLTKLGHLDLSANSLSNSIPENIGYLLQLYYLNLSNNQLQQRFPIELEKLVQLSILDLSRNFFNGEIPSKVCNMKSLEKLSLSRNNFSGSIPSCFEGLYGLSSIDISHNQLEGPIPKSTIFLDAPSKALEGNIGLCGDVKGFPSCNVFTSHKRSSSKKWLVIVLPVLGTLCVLIVVIVMLLLFRKRKRCSEVQEGSSVNHSRLLSVLAFEGKIRHKEIIRATNDFDNEYCIGKGRQGSVYKVELPFGDIIAVKKFHSLLPGEIVNNQEFLNEIRALTKIRHRNIVKFYGFCSHARHSFLIYKYLERGSLATILNNNVTAEEFGWRLRMNVIKGVANALFYLHHDSFPAIVHRDISSKNVLLDLEYEAHVSDFGIAKFLMPDSSNWTELAGTYGYVAPELAYTMKITEKCDVYSFGVLALEVIKGKHPREFLSTFSSSSSNMNLALNELLDSRLPAPSLDIQDKLISQLEVALLCVDENPESRPNMATVCSLLCK</sequence>
<evidence type="ECO:0000313" key="1">
    <source>
        <dbReference type="EMBL" id="KAJ4723843.1"/>
    </source>
</evidence>
<accession>A0ACC1YJY8</accession>
<gene>
    <name evidence="1" type="ORF">OWV82_007164</name>
</gene>
<name>A0ACC1YJY8_MELAZ</name>
<comment type="caution">
    <text evidence="1">The sequence shown here is derived from an EMBL/GenBank/DDBJ whole genome shotgun (WGS) entry which is preliminary data.</text>
</comment>
<keyword evidence="1" id="KW-0808">Transferase</keyword>
<keyword evidence="1" id="KW-0418">Kinase</keyword>
<evidence type="ECO:0000313" key="2">
    <source>
        <dbReference type="Proteomes" id="UP001164539"/>
    </source>
</evidence>
<organism evidence="1 2">
    <name type="scientific">Melia azedarach</name>
    <name type="common">Chinaberry tree</name>
    <dbReference type="NCBI Taxonomy" id="155640"/>
    <lineage>
        <taxon>Eukaryota</taxon>
        <taxon>Viridiplantae</taxon>
        <taxon>Streptophyta</taxon>
        <taxon>Embryophyta</taxon>
        <taxon>Tracheophyta</taxon>
        <taxon>Spermatophyta</taxon>
        <taxon>Magnoliopsida</taxon>
        <taxon>eudicotyledons</taxon>
        <taxon>Gunneridae</taxon>
        <taxon>Pentapetalae</taxon>
        <taxon>rosids</taxon>
        <taxon>malvids</taxon>
        <taxon>Sapindales</taxon>
        <taxon>Meliaceae</taxon>
        <taxon>Melia</taxon>
    </lineage>
</organism>
<keyword evidence="1" id="KW-0675">Receptor</keyword>
<protein>
    <submittedName>
        <fullName evidence="1">Receptor protein kinase</fullName>
    </submittedName>
</protein>
<dbReference type="Proteomes" id="UP001164539">
    <property type="component" value="Chromosome 3"/>
</dbReference>
<dbReference type="EMBL" id="CM051396">
    <property type="protein sequence ID" value="KAJ4723843.1"/>
    <property type="molecule type" value="Genomic_DNA"/>
</dbReference>